<dbReference type="Gene3D" id="3.40.50.720">
    <property type="entry name" value="NAD(P)-binding Rossmann-like Domain"/>
    <property type="match status" value="1"/>
</dbReference>
<organism evidence="2 3">
    <name type="scientific">Anaeroplasma bactoclasticum</name>
    <dbReference type="NCBI Taxonomy" id="2088"/>
    <lineage>
        <taxon>Bacteria</taxon>
        <taxon>Bacillati</taxon>
        <taxon>Mycoplasmatota</taxon>
        <taxon>Mollicutes</taxon>
        <taxon>Anaeroplasmatales</taxon>
        <taxon>Anaeroplasmataceae</taxon>
        <taxon>Anaeroplasma</taxon>
    </lineage>
</organism>
<dbReference type="InterPro" id="IPR044849">
    <property type="entry name" value="CASTOR/POLLUX/SYM8-like"/>
</dbReference>
<evidence type="ECO:0000313" key="2">
    <source>
        <dbReference type="EMBL" id="RIA77709.1"/>
    </source>
</evidence>
<sequence>MKKRRNGQSSFLRVFYYSHPYLVIFTALIIYNLVLIALAAWLMTYLMKDIEDANGGVLGYSINAYLKNLEYCTVFTMNTGGIYDNAPNSVVILKIILSVVQMITFTGSLVGLATSMLQGVFDRRAHNVGKLKLKNHYVILNWSPAAANLIRELSFLPGRKTVVVLSSESRDEINEQVDNIFLETGTERKNITVFVKQGKPGSRKALKEISIDKAKSIALLVPSDSLGHTTATDVDTFKLLMGIIGITKEASIAIEANDEEKVKAMEDLIKASPDLSDLELTIFSKGSVVGHVLARSAINSSFADLYYSMLTYKNGSFYEIPTKNTVEESMKYYNDCIPVSRYGDGDSSMIYALASSQTKTFKRLVPKEYDRTIPYRKKLFFNSFVLYVIGQNNRSESIVEEAKAYTESKLGKIDCRVYPFDLDINELLQDINTTKRRKKILILSNENVDSDNADVNVFMTLLNLKASHKLPDDVEISAELLDQSNRSSLASLNVTNVIISNQMVALYLVQLMTHPKNTSFYEGLLSSKTDYKSEELDIDVRYAEEILDLKEPLEFNSRGEFISALYKSSNHEYLPIGFVGDKMKKGMGIAETLTNVVGKTIGSAFDIAKKTIGTITDMGAALNMDEIGEVEAQIDINSRIQILSDHLSKKEKIVINKGMIIVLIHYPKN</sequence>
<proteinExistence type="predicted"/>
<dbReference type="Proteomes" id="UP000266506">
    <property type="component" value="Unassembled WGS sequence"/>
</dbReference>
<dbReference type="AlphaFoldDB" id="A0A397RZ78"/>
<dbReference type="PANTHER" id="PTHR31563">
    <property type="entry name" value="ION CHANNEL POLLUX-RELATED"/>
    <property type="match status" value="1"/>
</dbReference>
<comment type="caution">
    <text evidence="2">The sequence shown here is derived from an EMBL/GenBank/DDBJ whole genome shotgun (WGS) entry which is preliminary data.</text>
</comment>
<name>A0A397RZ78_9MOLU</name>
<keyword evidence="1" id="KW-1133">Transmembrane helix</keyword>
<accession>A0A397RZ78</accession>
<dbReference type="PANTHER" id="PTHR31563:SF10">
    <property type="entry name" value="ION CHANNEL POLLUX-RELATED"/>
    <property type="match status" value="1"/>
</dbReference>
<reference evidence="2 3" key="1">
    <citation type="submission" date="2018-08" db="EMBL/GenBank/DDBJ databases">
        <title>Genomic Encyclopedia of Archaeal and Bacterial Type Strains, Phase II (KMG-II): from individual species to whole genera.</title>
        <authorList>
            <person name="Goeker M."/>
        </authorList>
    </citation>
    <scope>NUCLEOTIDE SEQUENCE [LARGE SCALE GENOMIC DNA]</scope>
    <source>
        <strain evidence="2 3">ATCC 27112</strain>
    </source>
</reference>
<evidence type="ECO:0008006" key="4">
    <source>
        <dbReference type="Google" id="ProtNLM"/>
    </source>
</evidence>
<keyword evidence="3" id="KW-1185">Reference proteome</keyword>
<dbReference type="RefSeq" id="WP_119016018.1">
    <property type="nucleotide sequence ID" value="NZ_QXEV01000007.1"/>
</dbReference>
<evidence type="ECO:0000313" key="3">
    <source>
        <dbReference type="Proteomes" id="UP000266506"/>
    </source>
</evidence>
<keyword evidence="1" id="KW-0472">Membrane</keyword>
<keyword evidence="1" id="KW-0812">Transmembrane</keyword>
<dbReference type="InParanoid" id="A0A397RZ78"/>
<gene>
    <name evidence="2" type="ORF">EI71_00862</name>
</gene>
<dbReference type="EMBL" id="QXEV01000007">
    <property type="protein sequence ID" value="RIA77709.1"/>
    <property type="molecule type" value="Genomic_DNA"/>
</dbReference>
<evidence type="ECO:0000256" key="1">
    <source>
        <dbReference type="SAM" id="Phobius"/>
    </source>
</evidence>
<dbReference type="OrthoDB" id="305351at2"/>
<protein>
    <recommendedName>
        <fullName evidence="4">Ion channel</fullName>
    </recommendedName>
</protein>
<feature type="transmembrane region" description="Helical" evidence="1">
    <location>
        <begin position="21"/>
        <end position="43"/>
    </location>
</feature>
<dbReference type="GO" id="GO:0006811">
    <property type="term" value="P:monoatomic ion transport"/>
    <property type="evidence" value="ECO:0007669"/>
    <property type="project" value="InterPro"/>
</dbReference>